<dbReference type="AlphaFoldDB" id="A0A3B0SH81"/>
<feature type="non-terminal residue" evidence="1">
    <location>
        <position position="276"/>
    </location>
</feature>
<evidence type="ECO:0000313" key="1">
    <source>
        <dbReference type="EMBL" id="VAW00159.1"/>
    </source>
</evidence>
<protein>
    <recommendedName>
        <fullName evidence="2">Nucleotidyltransferase family protein</fullName>
    </recommendedName>
</protein>
<sequence length="276" mass="32187">MSKQNFLTEILKNPPLMAELDIEGWNEVLFDAYMLKLRGRLAHDARCHGLWDRFPAKVQQILTNATIEATARQRKIMWEVNRVRRALFDFEGRVILVKGAAYIARGLACASGRSSVDVDILVAKNHLDIVENHLLLAGYNSQILNEYDQQYYREWAHELPPLLHPDRMVEVDVHHTILQVTNRLSPNIDLMISSSVPLEDNIYVLSDEDMLLHSIVHQFVDGTIKASLRNLLEQHDMMAEFSINPDFWSRFMDRAEEMNFGRPVFYCLRYCRHFFN</sequence>
<dbReference type="Pfam" id="PF14907">
    <property type="entry name" value="NTP_transf_5"/>
    <property type="match status" value="1"/>
</dbReference>
<organism evidence="1">
    <name type="scientific">hydrothermal vent metagenome</name>
    <dbReference type="NCBI Taxonomy" id="652676"/>
    <lineage>
        <taxon>unclassified sequences</taxon>
        <taxon>metagenomes</taxon>
        <taxon>ecological metagenomes</taxon>
    </lineage>
</organism>
<name>A0A3B0SH81_9ZZZZ</name>
<evidence type="ECO:0008006" key="2">
    <source>
        <dbReference type="Google" id="ProtNLM"/>
    </source>
</evidence>
<accession>A0A3B0SH81</accession>
<dbReference type="InterPro" id="IPR039498">
    <property type="entry name" value="NTP_transf_5"/>
</dbReference>
<proteinExistence type="predicted"/>
<gene>
    <name evidence="1" type="ORF">MNBD_ALPHA01-678</name>
</gene>
<reference evidence="1" key="1">
    <citation type="submission" date="2018-06" db="EMBL/GenBank/DDBJ databases">
        <authorList>
            <person name="Zhirakovskaya E."/>
        </authorList>
    </citation>
    <scope>NUCLEOTIDE SEQUENCE</scope>
</reference>
<dbReference type="EMBL" id="UOEJ01000129">
    <property type="protein sequence ID" value="VAW00159.1"/>
    <property type="molecule type" value="Genomic_DNA"/>
</dbReference>